<dbReference type="CDD" id="cd00693">
    <property type="entry name" value="secretory_peroxidase"/>
    <property type="match status" value="1"/>
</dbReference>
<evidence type="ECO:0000256" key="16">
    <source>
        <dbReference type="PIRSR" id="PIRSR600823-2"/>
    </source>
</evidence>
<dbReference type="PROSITE" id="PS50873">
    <property type="entry name" value="PEROXIDASE_4"/>
    <property type="match status" value="1"/>
</dbReference>
<feature type="binding site" evidence="17">
    <location>
        <position position="249"/>
    </location>
    <ligand>
        <name>Ca(2+)</name>
        <dbReference type="ChEBI" id="CHEBI:29108"/>
        <label>2</label>
    </ligand>
</feature>
<feature type="active site" description="Proton acceptor" evidence="15">
    <location>
        <position position="63"/>
    </location>
</feature>
<dbReference type="EC" id="1.11.1.7" evidence="4 20"/>
<evidence type="ECO:0000256" key="13">
    <source>
        <dbReference type="ARBA" id="ARBA00023157"/>
    </source>
</evidence>
<name>A0A067FS47_CITSI</name>
<dbReference type="InterPro" id="IPR033905">
    <property type="entry name" value="Secretory_peroxidase"/>
</dbReference>
<evidence type="ECO:0000256" key="3">
    <source>
        <dbReference type="ARBA" id="ARBA00006873"/>
    </source>
</evidence>
<dbReference type="AlphaFoldDB" id="A0A067FS47"/>
<dbReference type="PaxDb" id="2711-XP_006479333.1"/>
<keyword evidence="8 17" id="KW-0479">Metal-binding</keyword>
<dbReference type="SUPFAM" id="SSF48113">
    <property type="entry name" value="Heme-dependent peroxidases"/>
    <property type="match status" value="1"/>
</dbReference>
<feature type="binding site" evidence="17">
    <location>
        <position position="244"/>
    </location>
    <ligand>
        <name>Ca(2+)</name>
        <dbReference type="ChEBI" id="CHEBI:29108"/>
        <label>2</label>
    </ligand>
</feature>
<protein>
    <recommendedName>
        <fullName evidence="4 20">Peroxidase</fullName>
        <ecNumber evidence="4 20">1.11.1.7</ecNumber>
    </recommendedName>
</protein>
<dbReference type="EMBL" id="KK784901">
    <property type="protein sequence ID" value="KDO66026.1"/>
    <property type="molecule type" value="Genomic_DNA"/>
</dbReference>
<feature type="signal peptide" evidence="20">
    <location>
        <begin position="1"/>
        <end position="21"/>
    </location>
</feature>
<evidence type="ECO:0000256" key="15">
    <source>
        <dbReference type="PIRSR" id="PIRSR600823-1"/>
    </source>
</evidence>
<dbReference type="Proteomes" id="UP000027120">
    <property type="component" value="Unassembled WGS sequence"/>
</dbReference>
<evidence type="ECO:0000256" key="18">
    <source>
        <dbReference type="PIRSR" id="PIRSR600823-4"/>
    </source>
</evidence>
<dbReference type="STRING" id="2711.A0A067FS47"/>
<evidence type="ECO:0000256" key="2">
    <source>
        <dbReference type="ARBA" id="ARBA00002322"/>
    </source>
</evidence>
<evidence type="ECO:0000259" key="22">
    <source>
        <dbReference type="PROSITE" id="PS50873"/>
    </source>
</evidence>
<comment type="subcellular location">
    <subcellularLocation>
        <location evidence="20">Secreted</location>
    </subcellularLocation>
</comment>
<evidence type="ECO:0000256" key="17">
    <source>
        <dbReference type="PIRSR" id="PIRSR600823-3"/>
    </source>
</evidence>
<sequence>MRTKGSFVLFFFFFIFPLALAQLRPGFYGTSCPRAESIVSDLVQKRFSADNSVTAALLRMHFHDCFVTGCDASILIDSTNQTQSEKESGANQTVREFELIDEIKKALEAECPSTVSCADIITLATRDAVTLAGGPRYTVLTGRRDGLRSNVDDVDLPGPQISVPDAQQVFQAKGLTSDEMVSLLGAHTVGFAHCSFFKDRLTNFQGTGLPDPTMNVTLIPKLRRICDAASTDNFGPKTFLDQSTNFVFDNKFHSEILSRRGILQIDQELGLDRSTAPMVSKFAFNSDEFLRSFASAMVNMGNIQVLVGNAGEIRQNCRAFNPLKAPTPSNPGNTPKPIPKPKPKPRPRPGKGGRKQKPPGKERKNKIPRIF</sequence>
<evidence type="ECO:0000256" key="21">
    <source>
        <dbReference type="SAM" id="MobiDB-lite"/>
    </source>
</evidence>
<comment type="similarity">
    <text evidence="20">Belongs to the peroxidase family. Classical plant (class III) peroxidase subfamily.</text>
</comment>
<feature type="site" description="Transition state stabilizer" evidence="18">
    <location>
        <position position="59"/>
    </location>
</feature>
<feature type="region of interest" description="Disordered" evidence="21">
    <location>
        <begin position="321"/>
        <end position="371"/>
    </location>
</feature>
<evidence type="ECO:0000256" key="19">
    <source>
        <dbReference type="PIRSR" id="PIRSR600823-5"/>
    </source>
</evidence>
<dbReference type="GO" id="GO:0046872">
    <property type="term" value="F:metal ion binding"/>
    <property type="evidence" value="ECO:0007669"/>
    <property type="project" value="UniProtKB-UniRule"/>
</dbReference>
<evidence type="ECO:0000256" key="8">
    <source>
        <dbReference type="ARBA" id="ARBA00022723"/>
    </source>
</evidence>
<dbReference type="InterPro" id="IPR002016">
    <property type="entry name" value="Haem_peroxidase"/>
</dbReference>
<evidence type="ECO:0000256" key="9">
    <source>
        <dbReference type="ARBA" id="ARBA00022729"/>
    </source>
</evidence>
<feature type="binding site" evidence="17">
    <location>
        <position position="69"/>
    </location>
    <ligand>
        <name>Ca(2+)</name>
        <dbReference type="ChEBI" id="CHEBI:29108"/>
        <label>1</label>
    </ligand>
</feature>
<reference evidence="23 24" key="1">
    <citation type="submission" date="2014-04" db="EMBL/GenBank/DDBJ databases">
        <authorList>
            <consortium name="International Citrus Genome Consortium"/>
            <person name="Gmitter F."/>
            <person name="Chen C."/>
            <person name="Farmerie W."/>
            <person name="Harkins T."/>
            <person name="Desany B."/>
            <person name="Mohiuddin M."/>
            <person name="Kodira C."/>
            <person name="Borodovsky M."/>
            <person name="Lomsadze A."/>
            <person name="Burns P."/>
            <person name="Jenkins J."/>
            <person name="Prochnik S."/>
            <person name="Shu S."/>
            <person name="Chapman J."/>
            <person name="Pitluck S."/>
            <person name="Schmutz J."/>
            <person name="Rokhsar D."/>
        </authorList>
    </citation>
    <scope>NUCLEOTIDE SEQUENCE</scope>
</reference>
<evidence type="ECO:0000256" key="11">
    <source>
        <dbReference type="ARBA" id="ARBA00023002"/>
    </source>
</evidence>
<dbReference type="GO" id="GO:0140825">
    <property type="term" value="F:lactoperoxidase activity"/>
    <property type="evidence" value="ECO:0007669"/>
    <property type="project" value="UniProtKB-EC"/>
</dbReference>
<feature type="disulfide bond" evidence="19">
    <location>
        <begin position="32"/>
        <end position="111"/>
    </location>
</feature>
<dbReference type="PRINTS" id="PR00461">
    <property type="entry name" value="PLPEROXIDASE"/>
</dbReference>
<comment type="cofactor">
    <cofactor evidence="17 20">
        <name>Ca(2+)</name>
        <dbReference type="ChEBI" id="CHEBI:29108"/>
    </cofactor>
    <text evidence="17 20">Binds 2 calcium ions per subunit.</text>
</comment>
<dbReference type="GO" id="GO:0020037">
    <property type="term" value="F:heme binding"/>
    <property type="evidence" value="ECO:0007669"/>
    <property type="project" value="UniProtKB-UniRule"/>
</dbReference>
<feature type="disulfide bond" evidence="19">
    <location>
        <begin position="117"/>
        <end position="317"/>
    </location>
</feature>
<dbReference type="InterPro" id="IPR019794">
    <property type="entry name" value="Peroxidases_AS"/>
</dbReference>
<evidence type="ECO:0000256" key="10">
    <source>
        <dbReference type="ARBA" id="ARBA00022837"/>
    </source>
</evidence>
<dbReference type="Gene3D" id="1.10.420.10">
    <property type="entry name" value="Peroxidase, domain 2"/>
    <property type="match status" value="1"/>
</dbReference>
<dbReference type="InterPro" id="IPR000823">
    <property type="entry name" value="Peroxidase_pln"/>
</dbReference>
<evidence type="ECO:0000256" key="20">
    <source>
        <dbReference type="RuleBase" id="RU362060"/>
    </source>
</evidence>
<organism evidence="23 24">
    <name type="scientific">Citrus sinensis</name>
    <name type="common">Sweet orange</name>
    <name type="synonym">Citrus aurantium var. sinensis</name>
    <dbReference type="NCBI Taxonomy" id="2711"/>
    <lineage>
        <taxon>Eukaryota</taxon>
        <taxon>Viridiplantae</taxon>
        <taxon>Streptophyta</taxon>
        <taxon>Embryophyta</taxon>
        <taxon>Tracheophyta</taxon>
        <taxon>Spermatophyta</taxon>
        <taxon>Magnoliopsida</taxon>
        <taxon>eudicotyledons</taxon>
        <taxon>Gunneridae</taxon>
        <taxon>Pentapetalae</taxon>
        <taxon>rosids</taxon>
        <taxon>malvids</taxon>
        <taxon>Sapindales</taxon>
        <taxon>Rutaceae</taxon>
        <taxon>Aurantioideae</taxon>
        <taxon>Citrus</taxon>
    </lineage>
</organism>
<keyword evidence="13 19" id="KW-1015">Disulfide bond</keyword>
<evidence type="ECO:0000256" key="12">
    <source>
        <dbReference type="ARBA" id="ARBA00023004"/>
    </source>
</evidence>
<comment type="function">
    <text evidence="2">Removal of H(2)O(2), oxidation of toxic reductants, biosynthesis and degradation of lignin, suberization, auxin catabolism, response to environmental stresses such as wounding, pathogen attack and oxidative stress. These functions might be dependent on each isozyme/isoform in each plant tissue.</text>
</comment>
<dbReference type="Gene3D" id="1.10.520.10">
    <property type="match status" value="1"/>
</dbReference>
<dbReference type="FunFam" id="1.10.520.10:FF:000001">
    <property type="entry name" value="Peroxidase"/>
    <property type="match status" value="1"/>
</dbReference>
<evidence type="ECO:0000256" key="1">
    <source>
        <dbReference type="ARBA" id="ARBA00000189"/>
    </source>
</evidence>
<feature type="binding site" evidence="16">
    <location>
        <position position="157"/>
    </location>
    <ligand>
        <name>substrate</name>
    </ligand>
</feature>
<feature type="domain" description="Plant heme peroxidase family profile" evidence="22">
    <location>
        <begin position="22"/>
        <end position="321"/>
    </location>
</feature>
<keyword evidence="11 20" id="KW-0560">Oxidoreductase</keyword>
<keyword evidence="6 20" id="KW-0575">Peroxidase</keyword>
<dbReference type="eggNOG" id="ENOG502QPI1">
    <property type="taxonomic scope" value="Eukaryota"/>
</dbReference>
<feature type="disulfide bond" evidence="19">
    <location>
        <begin position="194"/>
        <end position="226"/>
    </location>
</feature>
<dbReference type="FunFam" id="1.10.420.10:FF:000007">
    <property type="entry name" value="Peroxidase"/>
    <property type="match status" value="1"/>
</dbReference>
<feature type="binding site" evidence="17">
    <location>
        <position position="85"/>
    </location>
    <ligand>
        <name>Ca(2+)</name>
        <dbReference type="ChEBI" id="CHEBI:29108"/>
        <label>1</label>
    </ligand>
</feature>
<dbReference type="PRINTS" id="PR00458">
    <property type="entry name" value="PEROXIDASE"/>
</dbReference>
<keyword evidence="10 17" id="KW-0106">Calcium</keyword>
<feature type="binding site" evidence="17">
    <location>
        <position position="241"/>
    </location>
    <ligand>
        <name>Ca(2+)</name>
        <dbReference type="ChEBI" id="CHEBI:29108"/>
        <label>2</label>
    </ligand>
</feature>
<feature type="compositionally biased region" description="Basic residues" evidence="21">
    <location>
        <begin position="339"/>
        <end position="371"/>
    </location>
</feature>
<dbReference type="PANTHER" id="PTHR31517">
    <property type="match status" value="1"/>
</dbReference>
<dbReference type="PANTHER" id="PTHR31517:SF59">
    <property type="entry name" value="PEROXIDASE"/>
    <property type="match status" value="1"/>
</dbReference>
<evidence type="ECO:0000313" key="24">
    <source>
        <dbReference type="Proteomes" id="UP000027120"/>
    </source>
</evidence>
<evidence type="ECO:0000256" key="6">
    <source>
        <dbReference type="ARBA" id="ARBA00022559"/>
    </source>
</evidence>
<feature type="chain" id="PRO_5005103318" description="Peroxidase" evidence="20">
    <location>
        <begin position="22"/>
        <end position="371"/>
    </location>
</feature>
<keyword evidence="9 20" id="KW-0732">Signal</keyword>
<dbReference type="SMR" id="A0A067FS47"/>
<dbReference type="InterPro" id="IPR019793">
    <property type="entry name" value="Peroxidases_heam-ligand_BS"/>
</dbReference>
<dbReference type="GO" id="GO:0005576">
    <property type="term" value="C:extracellular region"/>
    <property type="evidence" value="ECO:0007669"/>
    <property type="project" value="UniProtKB-SubCell"/>
</dbReference>
<dbReference type="GO" id="GO:0004601">
    <property type="term" value="F:peroxidase activity"/>
    <property type="evidence" value="ECO:0000318"/>
    <property type="project" value="GO_Central"/>
</dbReference>
<accession>A0A067FS47</accession>
<evidence type="ECO:0000256" key="14">
    <source>
        <dbReference type="ARBA" id="ARBA00023324"/>
    </source>
</evidence>
<dbReference type="InterPro" id="IPR010255">
    <property type="entry name" value="Haem_peroxidase_sf"/>
</dbReference>
<dbReference type="GO" id="GO:0006979">
    <property type="term" value="P:response to oxidative stress"/>
    <property type="evidence" value="ECO:0007669"/>
    <property type="project" value="UniProtKB-UniRule"/>
</dbReference>
<keyword evidence="14 20" id="KW-0376">Hydrogen peroxide</keyword>
<feature type="binding site" evidence="17">
    <location>
        <position position="73"/>
    </location>
    <ligand>
        <name>Ca(2+)</name>
        <dbReference type="ChEBI" id="CHEBI:29108"/>
        <label>1</label>
    </ligand>
</feature>
<feature type="binding site" evidence="17">
    <location>
        <position position="71"/>
    </location>
    <ligand>
        <name>Ca(2+)</name>
        <dbReference type="ChEBI" id="CHEBI:29108"/>
        <label>1</label>
    </ligand>
</feature>
<dbReference type="Pfam" id="PF00141">
    <property type="entry name" value="peroxidase"/>
    <property type="match status" value="1"/>
</dbReference>
<dbReference type="GO" id="GO:0009505">
    <property type="term" value="C:plant-type cell wall"/>
    <property type="evidence" value="ECO:0000318"/>
    <property type="project" value="GO_Central"/>
</dbReference>
<keyword evidence="5 20" id="KW-0964">Secreted</keyword>
<keyword evidence="24" id="KW-1185">Reference proteome</keyword>
<feature type="binding site" evidence="17">
    <location>
        <position position="64"/>
    </location>
    <ligand>
        <name>Ca(2+)</name>
        <dbReference type="ChEBI" id="CHEBI:29108"/>
        <label>1</label>
    </ligand>
</feature>
<feature type="binding site" evidence="17">
    <location>
        <position position="188"/>
    </location>
    <ligand>
        <name>Ca(2+)</name>
        <dbReference type="ChEBI" id="CHEBI:29108"/>
        <label>2</label>
    </ligand>
</feature>
<comment type="similarity">
    <text evidence="3">Belongs to the peroxidase family. Ascorbate peroxidase subfamily.</text>
</comment>
<feature type="binding site" evidence="17">
    <location>
        <position position="67"/>
    </location>
    <ligand>
        <name>Ca(2+)</name>
        <dbReference type="ChEBI" id="CHEBI:29108"/>
        <label>1</label>
    </ligand>
</feature>
<evidence type="ECO:0000256" key="4">
    <source>
        <dbReference type="ARBA" id="ARBA00012313"/>
    </source>
</evidence>
<keyword evidence="7 20" id="KW-0349">Heme</keyword>
<keyword evidence="12 17" id="KW-0408">Iron</keyword>
<feature type="binding site" description="axial binding residue" evidence="17">
    <location>
        <position position="187"/>
    </location>
    <ligand>
        <name>heme b</name>
        <dbReference type="ChEBI" id="CHEBI:60344"/>
    </ligand>
    <ligandPart>
        <name>Fe</name>
        <dbReference type="ChEBI" id="CHEBI:18248"/>
    </ligandPart>
</feature>
<evidence type="ECO:0000313" key="23">
    <source>
        <dbReference type="EMBL" id="KDO66026.1"/>
    </source>
</evidence>
<dbReference type="PROSITE" id="PS00436">
    <property type="entry name" value="PEROXIDASE_2"/>
    <property type="match status" value="1"/>
</dbReference>
<evidence type="ECO:0000256" key="5">
    <source>
        <dbReference type="ARBA" id="ARBA00022525"/>
    </source>
</evidence>
<comment type="catalytic activity">
    <reaction evidence="1 20">
        <text>2 a phenolic donor + H2O2 = 2 a phenolic radical donor + 2 H2O</text>
        <dbReference type="Rhea" id="RHEA:56136"/>
        <dbReference type="ChEBI" id="CHEBI:15377"/>
        <dbReference type="ChEBI" id="CHEBI:16240"/>
        <dbReference type="ChEBI" id="CHEBI:139520"/>
        <dbReference type="ChEBI" id="CHEBI:139521"/>
        <dbReference type="EC" id="1.11.1.7"/>
    </reaction>
</comment>
<comment type="cofactor">
    <cofactor evidence="17 20">
        <name>heme b</name>
        <dbReference type="ChEBI" id="CHEBI:60344"/>
    </cofactor>
    <text evidence="17 20">Binds 1 heme b (iron(II)-protoporphyrin IX) group per subunit.</text>
</comment>
<proteinExistence type="inferred from homology"/>
<dbReference type="PROSITE" id="PS00435">
    <property type="entry name" value="PEROXIDASE_1"/>
    <property type="match status" value="1"/>
</dbReference>
<gene>
    <name evidence="23" type="ORF">CISIN_1g043363mg</name>
</gene>
<dbReference type="GO" id="GO:0042744">
    <property type="term" value="P:hydrogen peroxide catabolic process"/>
    <property type="evidence" value="ECO:0007669"/>
    <property type="project" value="UniProtKB-KW"/>
</dbReference>
<dbReference type="GO" id="GO:0006950">
    <property type="term" value="P:response to stress"/>
    <property type="evidence" value="ECO:0000318"/>
    <property type="project" value="GO_Central"/>
</dbReference>
<feature type="disulfide bond" evidence="19">
    <location>
        <begin position="65"/>
        <end position="70"/>
    </location>
</feature>
<evidence type="ECO:0000256" key="7">
    <source>
        <dbReference type="ARBA" id="ARBA00022617"/>
    </source>
</evidence>